<dbReference type="InterPro" id="IPR036374">
    <property type="entry name" value="OxRdtase_Mopterin-bd_sf"/>
</dbReference>
<protein>
    <submittedName>
        <fullName evidence="2">Molybdopterin-dependent oxidoreductase</fullName>
    </submittedName>
</protein>
<dbReference type="Proteomes" id="UP000434850">
    <property type="component" value="Unassembled WGS sequence"/>
</dbReference>
<dbReference type="SUPFAM" id="SSF56524">
    <property type="entry name" value="Oxidoreductase molybdopterin-binding domain"/>
    <property type="match status" value="1"/>
</dbReference>
<organism evidence="2 3">
    <name type="scientific">Mucilaginibacter aquatilis</name>
    <dbReference type="NCBI Taxonomy" id="1517760"/>
    <lineage>
        <taxon>Bacteria</taxon>
        <taxon>Pseudomonadati</taxon>
        <taxon>Bacteroidota</taxon>
        <taxon>Sphingobacteriia</taxon>
        <taxon>Sphingobacteriales</taxon>
        <taxon>Sphingobacteriaceae</taxon>
        <taxon>Mucilaginibacter</taxon>
    </lineage>
</organism>
<sequence length="172" mass="19012">MLYLVPLYLQHRMNKMKLSLLTILTILWFTAGAQNITVSGRGISTVTLGKAEISALKPVIIMAKGHDQKVHRYTGAALADVLKRAGVILGDSSKRETILSYIIVTAADKYKAIYALPEIDPLFANRTIILAYKVDKKALPENDAPFQIIVAGEKKHARWVRQVSAIELVTAK</sequence>
<dbReference type="EMBL" id="WQLA01000005">
    <property type="protein sequence ID" value="MVN92307.1"/>
    <property type="molecule type" value="Genomic_DNA"/>
</dbReference>
<evidence type="ECO:0000313" key="3">
    <source>
        <dbReference type="Proteomes" id="UP000434850"/>
    </source>
</evidence>
<name>A0A6I4IBF5_9SPHI</name>
<dbReference type="AlphaFoldDB" id="A0A6I4IBF5"/>
<feature type="domain" description="Oxidoreductase molybdopterin-binding" evidence="1">
    <location>
        <begin position="70"/>
        <end position="170"/>
    </location>
</feature>
<dbReference type="OrthoDB" id="482420at2"/>
<dbReference type="Pfam" id="PF00174">
    <property type="entry name" value="Oxidored_molyb"/>
    <property type="match status" value="1"/>
</dbReference>
<keyword evidence="3" id="KW-1185">Reference proteome</keyword>
<dbReference type="InterPro" id="IPR000572">
    <property type="entry name" value="OxRdtase_Mopterin-bd_dom"/>
</dbReference>
<proteinExistence type="predicted"/>
<evidence type="ECO:0000313" key="2">
    <source>
        <dbReference type="EMBL" id="MVN92307.1"/>
    </source>
</evidence>
<gene>
    <name evidence="2" type="ORF">GO816_14315</name>
</gene>
<evidence type="ECO:0000259" key="1">
    <source>
        <dbReference type="Pfam" id="PF00174"/>
    </source>
</evidence>
<reference evidence="2 3" key="1">
    <citation type="submission" date="2019-12" db="EMBL/GenBank/DDBJ databases">
        <title>Mucilaginibacter sp. HME9299 genome sequencing and assembly.</title>
        <authorList>
            <person name="Kang H."/>
            <person name="Kim H."/>
            <person name="Joh K."/>
        </authorList>
    </citation>
    <scope>NUCLEOTIDE SEQUENCE [LARGE SCALE GENOMIC DNA]</scope>
    <source>
        <strain evidence="2 3">HME9299</strain>
    </source>
</reference>
<comment type="caution">
    <text evidence="2">The sequence shown here is derived from an EMBL/GenBank/DDBJ whole genome shotgun (WGS) entry which is preliminary data.</text>
</comment>
<dbReference type="Gene3D" id="3.90.420.10">
    <property type="entry name" value="Oxidoreductase, molybdopterin-binding domain"/>
    <property type="match status" value="1"/>
</dbReference>
<accession>A0A6I4IBF5</accession>